<evidence type="ECO:0000256" key="3">
    <source>
        <dbReference type="SAM" id="MobiDB-lite"/>
    </source>
</evidence>
<sequence>MKKHRMLIALMAIVLLVAGCGGRDGGGSEEEGGGGATSSDSVSSDFGTLSDVCQSGDAKGAPTQGVTDGEIQVGVFSDVGFTKNSEFVDAAKVFTSWCNELGGINGRQLVANTRDSKLMETRQQMIAACREDFALVGGGSALDGLGVKERLNCALPSFPAQVAQLTAVGADLEVSASPSQTPGYDPYYQFRTWLIKEAYPESAKAVGVINGDSPVTKTIGAQAVESIEAAGGTIVYNDLYPAMGVSDWTPYAQSIKSKGVKGLLYNGDFKQLAKLEAVLTGMDYKLDWIDTNNNAYNEQFIELAGTSADYQNNVLDLGGVAPLNSDEPATKQMVELFEKYAPDAQITLPAIRAFSSWLLFAKAAASCGDELTRTCVLDAAKSETAWTGGGLTAPQNLQAPIPPSPCFNAEKATSKGWEPADFQPDDGVYRCNIEPLKYTQEYGVPMTLADVGKSMSDVK</sequence>
<feature type="region of interest" description="Disordered" evidence="3">
    <location>
        <begin position="25"/>
        <end position="45"/>
    </location>
</feature>
<dbReference type="InterPro" id="IPR028081">
    <property type="entry name" value="Leu-bd"/>
</dbReference>
<dbReference type="EMBL" id="QJSP01000008">
    <property type="protein sequence ID" value="PYE16368.1"/>
    <property type="molecule type" value="Genomic_DNA"/>
</dbReference>
<dbReference type="InterPro" id="IPR028082">
    <property type="entry name" value="Peripla_BP_I"/>
</dbReference>
<proteinExistence type="inferred from homology"/>
<dbReference type="PROSITE" id="PS51257">
    <property type="entry name" value="PROKAR_LIPOPROTEIN"/>
    <property type="match status" value="1"/>
</dbReference>
<dbReference type="InterPro" id="IPR051010">
    <property type="entry name" value="BCAA_transport"/>
</dbReference>
<evidence type="ECO:0000313" key="6">
    <source>
        <dbReference type="EMBL" id="PYE16368.1"/>
    </source>
</evidence>
<name>A0A318RH11_WILLI</name>
<gene>
    <name evidence="6" type="ORF">DFR67_108119</name>
</gene>
<keyword evidence="7" id="KW-1185">Reference proteome</keyword>
<evidence type="ECO:0000259" key="5">
    <source>
        <dbReference type="Pfam" id="PF13458"/>
    </source>
</evidence>
<dbReference type="SUPFAM" id="SSF53822">
    <property type="entry name" value="Periplasmic binding protein-like I"/>
    <property type="match status" value="1"/>
</dbReference>
<accession>A0A318RH11</accession>
<dbReference type="Proteomes" id="UP000247591">
    <property type="component" value="Unassembled WGS sequence"/>
</dbReference>
<organism evidence="6 7">
    <name type="scientific">Williamsia limnetica</name>
    <dbReference type="NCBI Taxonomy" id="882452"/>
    <lineage>
        <taxon>Bacteria</taxon>
        <taxon>Bacillati</taxon>
        <taxon>Actinomycetota</taxon>
        <taxon>Actinomycetes</taxon>
        <taxon>Mycobacteriales</taxon>
        <taxon>Nocardiaceae</taxon>
        <taxon>Williamsia</taxon>
    </lineage>
</organism>
<dbReference type="Gene3D" id="3.40.50.2300">
    <property type="match status" value="2"/>
</dbReference>
<feature type="signal peptide" evidence="4">
    <location>
        <begin position="1"/>
        <end position="22"/>
    </location>
</feature>
<feature type="domain" description="Leucine-binding protein" evidence="5">
    <location>
        <begin position="85"/>
        <end position="388"/>
    </location>
</feature>
<dbReference type="PANTHER" id="PTHR30483:SF6">
    <property type="entry name" value="PERIPLASMIC BINDING PROTEIN OF ABC TRANSPORTER FOR NATURAL AMINO ACIDS"/>
    <property type="match status" value="1"/>
</dbReference>
<dbReference type="PANTHER" id="PTHR30483">
    <property type="entry name" value="LEUCINE-SPECIFIC-BINDING PROTEIN"/>
    <property type="match status" value="1"/>
</dbReference>
<feature type="chain" id="PRO_5038786134" evidence="4">
    <location>
        <begin position="23"/>
        <end position="459"/>
    </location>
</feature>
<protein>
    <submittedName>
        <fullName evidence="6">ABC-type branched-subunit amino acid transport system substrate-binding protein</fullName>
    </submittedName>
</protein>
<keyword evidence="2 4" id="KW-0732">Signal</keyword>
<evidence type="ECO:0000256" key="4">
    <source>
        <dbReference type="SAM" id="SignalP"/>
    </source>
</evidence>
<dbReference type="AlphaFoldDB" id="A0A318RH11"/>
<evidence type="ECO:0000256" key="2">
    <source>
        <dbReference type="ARBA" id="ARBA00022729"/>
    </source>
</evidence>
<comment type="similarity">
    <text evidence="1">Belongs to the leucine-binding protein family.</text>
</comment>
<dbReference type="Pfam" id="PF13458">
    <property type="entry name" value="Peripla_BP_6"/>
    <property type="match status" value="1"/>
</dbReference>
<evidence type="ECO:0000313" key="7">
    <source>
        <dbReference type="Proteomes" id="UP000247591"/>
    </source>
</evidence>
<comment type="caution">
    <text evidence="6">The sequence shown here is derived from an EMBL/GenBank/DDBJ whole genome shotgun (WGS) entry which is preliminary data.</text>
</comment>
<evidence type="ECO:0000256" key="1">
    <source>
        <dbReference type="ARBA" id="ARBA00010062"/>
    </source>
</evidence>
<reference evidence="6 7" key="1">
    <citation type="submission" date="2018-06" db="EMBL/GenBank/DDBJ databases">
        <title>Genomic Encyclopedia of Type Strains, Phase IV (KMG-IV): sequencing the most valuable type-strain genomes for metagenomic binning, comparative biology and taxonomic classification.</title>
        <authorList>
            <person name="Goeker M."/>
        </authorList>
    </citation>
    <scope>NUCLEOTIDE SEQUENCE [LARGE SCALE GENOMIC DNA]</scope>
    <source>
        <strain evidence="6 7">DSM 45521</strain>
    </source>
</reference>